<reference evidence="3" key="1">
    <citation type="submission" date="2016-10" db="EMBL/GenBank/DDBJ databases">
        <authorList>
            <person name="Varghese N."/>
            <person name="Submissions S."/>
        </authorList>
    </citation>
    <scope>NUCLEOTIDE SEQUENCE [LARGE SCALE GENOMIC DNA]</scope>
    <source>
        <strain evidence="3">DSM 21620</strain>
    </source>
</reference>
<dbReference type="RefSeq" id="WP_093728228.1">
    <property type="nucleotide sequence ID" value="NZ_FMZB01000010.1"/>
</dbReference>
<dbReference type="Pfam" id="PF00144">
    <property type="entry name" value="Beta-lactamase"/>
    <property type="match status" value="1"/>
</dbReference>
<dbReference type="InterPro" id="IPR001466">
    <property type="entry name" value="Beta-lactam-related"/>
</dbReference>
<evidence type="ECO:0000313" key="3">
    <source>
        <dbReference type="Proteomes" id="UP000198666"/>
    </source>
</evidence>
<dbReference type="AlphaFoldDB" id="A0A1G6UJM1"/>
<evidence type="ECO:0000313" key="2">
    <source>
        <dbReference type="EMBL" id="SDD40916.1"/>
    </source>
</evidence>
<dbReference type="Proteomes" id="UP000198666">
    <property type="component" value="Unassembled WGS sequence"/>
</dbReference>
<dbReference type="SUPFAM" id="SSF56601">
    <property type="entry name" value="beta-lactamase/transpeptidase-like"/>
    <property type="match status" value="1"/>
</dbReference>
<dbReference type="PANTHER" id="PTHR46825">
    <property type="entry name" value="D-ALANYL-D-ALANINE-CARBOXYPEPTIDASE/ENDOPEPTIDASE AMPH"/>
    <property type="match status" value="1"/>
</dbReference>
<sequence>MNQETGIRDFERYSDEILKKYKVPGFAIGLAEDGQLCYGKGFGYRDSEAKSPLSADTVFGVGSITKAITATAILQLQEKKMLTVNDCVNKYLPEFKTPNEEQAKQMTIHHFLTHTSGLPPLATLIGAIKRSMEKDPKLGGDQQQENPLDAIQAIDTYAEVMDFIAKAEFTLLGEPGTEFSYSNDAYALLGAIIERVSGKPYEQYVQENILEPAGMHNSGFQYKTLNGYEDIAILYDMREQDGEEIIFRSNNPWDAPAMRAAGFLKSTVNDMLKFTEIIRNAGKVGRTRILSPESVELMTTPHIKCSHGSYYGYGLVIIPDFFGYKLIHHGGDIKGVTAQMNILPELNLTGISLANLAGAPSSKLLFSAFSSLHLNKTIDASHLNVEVVDLDLESLKEFEGTFISGDGMINKFYVENGRLHVAIAGMPDIELNPIGNDQFLLTIREMDSTIRFLRNKDKKIHRVEFVLRQIPKVDEGK</sequence>
<proteinExistence type="predicted"/>
<gene>
    <name evidence="2" type="ORF">SAMN05421663_11085</name>
</gene>
<accession>A0A1G6UJM1</accession>
<protein>
    <submittedName>
        <fullName evidence="2">CubicO group peptidase, beta-lactamase class C family</fullName>
    </submittedName>
</protein>
<dbReference type="InterPro" id="IPR050491">
    <property type="entry name" value="AmpC-like"/>
</dbReference>
<organism evidence="2 3">
    <name type="scientific">Terribacillus halophilus</name>
    <dbReference type="NCBI Taxonomy" id="361279"/>
    <lineage>
        <taxon>Bacteria</taxon>
        <taxon>Bacillati</taxon>
        <taxon>Bacillota</taxon>
        <taxon>Bacilli</taxon>
        <taxon>Bacillales</taxon>
        <taxon>Bacillaceae</taxon>
        <taxon>Terribacillus</taxon>
    </lineage>
</organism>
<keyword evidence="3" id="KW-1185">Reference proteome</keyword>
<dbReference type="EMBL" id="FMZB01000010">
    <property type="protein sequence ID" value="SDD40916.1"/>
    <property type="molecule type" value="Genomic_DNA"/>
</dbReference>
<dbReference type="STRING" id="361279.SAMN05421663_11085"/>
<dbReference type="Gene3D" id="3.40.710.10">
    <property type="entry name" value="DD-peptidase/beta-lactamase superfamily"/>
    <property type="match status" value="1"/>
</dbReference>
<dbReference type="PANTHER" id="PTHR46825:SF9">
    <property type="entry name" value="BETA-LACTAMASE-RELATED DOMAIN-CONTAINING PROTEIN"/>
    <property type="match status" value="1"/>
</dbReference>
<feature type="domain" description="Beta-lactamase-related" evidence="1">
    <location>
        <begin position="11"/>
        <end position="359"/>
    </location>
</feature>
<evidence type="ECO:0000259" key="1">
    <source>
        <dbReference type="Pfam" id="PF00144"/>
    </source>
</evidence>
<dbReference type="InterPro" id="IPR012338">
    <property type="entry name" value="Beta-lactam/transpept-like"/>
</dbReference>
<dbReference type="OrthoDB" id="9803467at2"/>
<name>A0A1G6UJM1_9BACI</name>